<dbReference type="AlphaFoldDB" id="A0A1T4WS88"/>
<keyword evidence="2 4" id="KW-0479">Metal-binding</keyword>
<evidence type="ECO:0000256" key="2">
    <source>
        <dbReference type="ARBA" id="ARBA00022723"/>
    </source>
</evidence>
<feature type="binding site" evidence="4">
    <location>
        <position position="179"/>
    </location>
    <ligand>
        <name>a divalent metal cation</name>
        <dbReference type="ChEBI" id="CHEBI:60240"/>
        <label>1</label>
    </ligand>
</feature>
<proteinExistence type="inferred from homology"/>
<comment type="similarity">
    <text evidence="1">Belongs to the metallo-dependent hydrolases superfamily. TatD-type hydrolase family.</text>
</comment>
<keyword evidence="6" id="KW-1185">Reference proteome</keyword>
<dbReference type="GO" id="GO:0005829">
    <property type="term" value="C:cytosol"/>
    <property type="evidence" value="ECO:0007669"/>
    <property type="project" value="TreeGrafter"/>
</dbReference>
<feature type="binding site" evidence="4">
    <location>
        <position position="129"/>
    </location>
    <ligand>
        <name>a divalent metal cation</name>
        <dbReference type="ChEBI" id="CHEBI:60240"/>
        <label>2</label>
    </ligand>
</feature>
<dbReference type="PIRSF" id="PIRSF005902">
    <property type="entry name" value="DNase_TatD"/>
    <property type="match status" value="1"/>
</dbReference>
<dbReference type="InterPro" id="IPR032466">
    <property type="entry name" value="Metal_Hydrolase"/>
</dbReference>
<evidence type="ECO:0000313" key="6">
    <source>
        <dbReference type="Proteomes" id="UP000190460"/>
    </source>
</evidence>
<evidence type="ECO:0000256" key="4">
    <source>
        <dbReference type="PIRSR" id="PIRSR005902-1"/>
    </source>
</evidence>
<organism evidence="5 6">
    <name type="scientific">Thiothrix eikelboomii</name>
    <dbReference type="NCBI Taxonomy" id="92487"/>
    <lineage>
        <taxon>Bacteria</taxon>
        <taxon>Pseudomonadati</taxon>
        <taxon>Pseudomonadota</taxon>
        <taxon>Gammaproteobacteria</taxon>
        <taxon>Thiotrichales</taxon>
        <taxon>Thiotrichaceae</taxon>
        <taxon>Thiothrix</taxon>
    </lineage>
</organism>
<dbReference type="InterPro" id="IPR001130">
    <property type="entry name" value="TatD-like"/>
</dbReference>
<dbReference type="PANTHER" id="PTHR46124">
    <property type="entry name" value="D-AMINOACYL-TRNA DEACYLASE"/>
    <property type="match status" value="1"/>
</dbReference>
<dbReference type="EMBL" id="FUYB01000008">
    <property type="protein sequence ID" value="SKA79481.1"/>
    <property type="molecule type" value="Genomic_DNA"/>
</dbReference>
<keyword evidence="3" id="KW-0378">Hydrolase</keyword>
<accession>A0A1T4WS88</accession>
<dbReference type="SUPFAM" id="SSF51556">
    <property type="entry name" value="Metallo-dependent hydrolases"/>
    <property type="match status" value="1"/>
</dbReference>
<dbReference type="PANTHER" id="PTHR46124:SF3">
    <property type="entry name" value="HYDROLASE"/>
    <property type="match status" value="1"/>
</dbReference>
<dbReference type="Proteomes" id="UP000190460">
    <property type="component" value="Unassembled WGS sequence"/>
</dbReference>
<dbReference type="Pfam" id="PF01026">
    <property type="entry name" value="TatD_DNase"/>
    <property type="match status" value="1"/>
</dbReference>
<dbReference type="GO" id="GO:0046872">
    <property type="term" value="F:metal ion binding"/>
    <property type="evidence" value="ECO:0007669"/>
    <property type="project" value="UniProtKB-KW"/>
</dbReference>
<dbReference type="STRING" id="92487.SAMN02745130_02008"/>
<dbReference type="CDD" id="cd01310">
    <property type="entry name" value="TatD_DNAse"/>
    <property type="match status" value="1"/>
</dbReference>
<evidence type="ECO:0000256" key="3">
    <source>
        <dbReference type="ARBA" id="ARBA00022801"/>
    </source>
</evidence>
<dbReference type="FunFam" id="3.20.20.140:FF:000005">
    <property type="entry name" value="TatD family hydrolase"/>
    <property type="match status" value="1"/>
</dbReference>
<feature type="binding site" evidence="4">
    <location>
        <position position="106"/>
    </location>
    <ligand>
        <name>a divalent metal cation</name>
        <dbReference type="ChEBI" id="CHEBI:60240"/>
        <label>2</label>
    </ligand>
</feature>
<reference evidence="5 6" key="1">
    <citation type="submission" date="2017-02" db="EMBL/GenBank/DDBJ databases">
        <authorList>
            <person name="Peterson S.W."/>
        </authorList>
    </citation>
    <scope>NUCLEOTIDE SEQUENCE [LARGE SCALE GENOMIC DNA]</scope>
    <source>
        <strain evidence="5 6">ATCC 49788</strain>
    </source>
</reference>
<evidence type="ECO:0000313" key="5">
    <source>
        <dbReference type="EMBL" id="SKA79481.1"/>
    </source>
</evidence>
<feature type="binding site" evidence="4">
    <location>
        <position position="70"/>
    </location>
    <ligand>
        <name>a divalent metal cation</name>
        <dbReference type="ChEBI" id="CHEBI:60240"/>
        <label>1</label>
    </ligand>
</feature>
<evidence type="ECO:0000256" key="1">
    <source>
        <dbReference type="ARBA" id="ARBA00009275"/>
    </source>
</evidence>
<sequence length="231" mass="25374">MPAVGVSDLIIPAITQASWAGIQAWCIKRSELHAAYGLHPIYLAEHKDEHLTELASLLDTDRAQVVAVGECGLDFFLPELEVERQTELFSAQLKLAKHFDLPVIVHARRSVDAVLANIRRIGGLRGVIHSFAGSQQQADQLIANGFYLGAGGTLTYARAQRLRQVLKTVPLERLLLETDAPDQPDSQWRGQRNTPLRLPVIASALAELRDCSLAKIAQTTTTNAQVLFGIR</sequence>
<protein>
    <submittedName>
        <fullName evidence="5">TatD DNase family protein</fullName>
    </submittedName>
</protein>
<dbReference type="InterPro" id="IPR018228">
    <property type="entry name" value="DNase_TatD-rel_CS"/>
</dbReference>
<dbReference type="PROSITE" id="PS01091">
    <property type="entry name" value="TATD_3"/>
    <property type="match status" value="1"/>
</dbReference>
<name>A0A1T4WS88_9GAMM</name>
<dbReference type="Gene3D" id="3.20.20.140">
    <property type="entry name" value="Metal-dependent hydrolases"/>
    <property type="match status" value="1"/>
</dbReference>
<gene>
    <name evidence="5" type="ORF">SAMN02745130_02008</name>
</gene>
<dbReference type="GO" id="GO:0016788">
    <property type="term" value="F:hydrolase activity, acting on ester bonds"/>
    <property type="evidence" value="ECO:0007669"/>
    <property type="project" value="InterPro"/>
</dbReference>